<dbReference type="Proteomes" id="UP000735302">
    <property type="component" value="Unassembled WGS sequence"/>
</dbReference>
<dbReference type="EMBL" id="BLXT01001839">
    <property type="protein sequence ID" value="GFN88139.1"/>
    <property type="molecule type" value="Genomic_DNA"/>
</dbReference>
<comment type="caution">
    <text evidence="3">The sequence shown here is derived from an EMBL/GenBank/DDBJ whole genome shotgun (WGS) entry which is preliminary data.</text>
</comment>
<dbReference type="Pfam" id="PF23265">
    <property type="entry name" value="Ig-like_KY"/>
    <property type="match status" value="1"/>
</dbReference>
<dbReference type="InterPro" id="IPR056564">
    <property type="entry name" value="Ig-like_KY"/>
</dbReference>
<dbReference type="PANTHER" id="PTHR46333">
    <property type="entry name" value="CYTOKINESIS PROTEIN 3"/>
    <property type="match status" value="1"/>
</dbReference>
<dbReference type="AlphaFoldDB" id="A0AAV3YZ08"/>
<sequence>MGCHTSKSSYALTSNSYSVPVSSVVLNNQDCASEAGTHIKSRISKNSFRDEKTGESTQQLQRQLTKKEVIVPDVSMFHMVDLHAKNTALTQLGSSTCGSVRTYATTATRHPQATCINSTPMKCSPRNTRPWPTPTYCFTISVSEYTTTPTYCFTTSVSEYTPTPTYCFTISVSEYTTTPTYCFTISVSEYTPTPIYCFTPLVSEYKPTPTYCFPASVSEYTPTPTYCFTTSVSEYTPTPTYCFTTSVNEYKPTPTYCFTTSVSEYTPTPTYCFMASVSEYTPTPTYCFTTSVSEYTPTTTYCFTISVSEYKPTPAYCFTTSVSEYTLTPTYCFTTSVSEYTPTPTCCLPLLSVSTQHSVRKSCVSVMTWLTSIPCVLIHGVLKGKGREPASLLRYRTRPNHVWNLVLVKGQWRFVDCACGRGLQDDPKHAEITREFFFLPDPRCLIITHFPLGMSSELLPLTPMGDNFRKGVGRTSVQIREGLQMLPLPLKFGQFCQQAALTVVAMEIGLELMSHKHAHVTVSKGELFSFRSAGCRLSNMAAVLRGRESEAEYKQTVLCTRHGLGGDFRVFVKPSRCGNFRLSVYGQTSGAKEDSFHLLVDYYLKVEEVEGKDLERGETFLPFPEHFGVWGANDLAPKVGFSRRIYKFDVLACRTGDLYLKLPISGFVRTKAVISPAVTASKPGMKAIREPVVKKDANVSLISVHYKSSDGNEGDVAKFGDQILINGGKKKAGCRLLVKSKEDCSALAQYTENVVHIRSRFPERGFYSLSLFAQKSEASTVYGSSNGAVTKFSKVADFLVSCQRASPALSRRIALGAASGPYPKIFPVAQNYQCLLLEPLARDLVLGVTVTFRIRSRLLVNVKVENEIMLPRKAYKEAKTQQIKFAWDKENLRADDDDNDDDEHGNDNESDTDNARRNGTFDDDDDDDDDDGSKEGEMWCLDYTPTCPGAAVCIYGCGHPEQGTSAFSALYMFQVGYLSLEQLTRQRKLQRCTDSDTDTEIISIVTKM</sequence>
<proteinExistence type="predicted"/>
<accession>A0AAV3YZ08</accession>
<organism evidence="3 4">
    <name type="scientific">Plakobranchus ocellatus</name>
    <dbReference type="NCBI Taxonomy" id="259542"/>
    <lineage>
        <taxon>Eukaryota</taxon>
        <taxon>Metazoa</taxon>
        <taxon>Spiralia</taxon>
        <taxon>Lophotrochozoa</taxon>
        <taxon>Mollusca</taxon>
        <taxon>Gastropoda</taxon>
        <taxon>Heterobranchia</taxon>
        <taxon>Euthyneura</taxon>
        <taxon>Panpulmonata</taxon>
        <taxon>Sacoglossa</taxon>
        <taxon>Placobranchoidea</taxon>
        <taxon>Plakobranchidae</taxon>
        <taxon>Plakobranchus</taxon>
    </lineage>
</organism>
<reference evidence="3 4" key="1">
    <citation type="journal article" date="2021" name="Elife">
        <title>Chloroplast acquisition without the gene transfer in kleptoplastic sea slugs, Plakobranchus ocellatus.</title>
        <authorList>
            <person name="Maeda T."/>
            <person name="Takahashi S."/>
            <person name="Yoshida T."/>
            <person name="Shimamura S."/>
            <person name="Takaki Y."/>
            <person name="Nagai Y."/>
            <person name="Toyoda A."/>
            <person name="Suzuki Y."/>
            <person name="Arimoto A."/>
            <person name="Ishii H."/>
            <person name="Satoh N."/>
            <person name="Nishiyama T."/>
            <person name="Hasebe M."/>
            <person name="Maruyama T."/>
            <person name="Minagawa J."/>
            <person name="Obokata J."/>
            <person name="Shigenobu S."/>
        </authorList>
    </citation>
    <scope>NUCLEOTIDE SEQUENCE [LARGE SCALE GENOMIC DNA]</scope>
</reference>
<evidence type="ECO:0000313" key="3">
    <source>
        <dbReference type="EMBL" id="GFN88139.1"/>
    </source>
</evidence>
<dbReference type="PANTHER" id="PTHR46333:SF2">
    <property type="entry name" value="CYTOKINESIS PROTEIN 3"/>
    <property type="match status" value="1"/>
</dbReference>
<feature type="compositionally biased region" description="Acidic residues" evidence="1">
    <location>
        <begin position="895"/>
        <end position="912"/>
    </location>
</feature>
<evidence type="ECO:0000313" key="4">
    <source>
        <dbReference type="Proteomes" id="UP000735302"/>
    </source>
</evidence>
<keyword evidence="4" id="KW-1185">Reference proteome</keyword>
<feature type="domain" description="KY-like immunoglobulin-like" evidence="2">
    <location>
        <begin position="506"/>
        <end position="610"/>
    </location>
</feature>
<gene>
    <name evidence="3" type="ORF">PoB_001464500</name>
</gene>
<dbReference type="InterPro" id="IPR052557">
    <property type="entry name" value="CAP/Cytokinesis_protein"/>
</dbReference>
<evidence type="ECO:0000256" key="1">
    <source>
        <dbReference type="SAM" id="MobiDB-lite"/>
    </source>
</evidence>
<name>A0AAV3YZ08_9GAST</name>
<feature type="region of interest" description="Disordered" evidence="1">
    <location>
        <begin position="893"/>
        <end position="933"/>
    </location>
</feature>
<feature type="compositionally biased region" description="Acidic residues" evidence="1">
    <location>
        <begin position="921"/>
        <end position="932"/>
    </location>
</feature>
<evidence type="ECO:0000259" key="2">
    <source>
        <dbReference type="Pfam" id="PF23265"/>
    </source>
</evidence>
<protein>
    <submittedName>
        <fullName evidence="3">Kyphoscoliosis peptidase</fullName>
    </submittedName>
</protein>
<dbReference type="GO" id="GO:0005737">
    <property type="term" value="C:cytoplasm"/>
    <property type="evidence" value="ECO:0007669"/>
    <property type="project" value="TreeGrafter"/>
</dbReference>